<dbReference type="PANTHER" id="PTHR30238">
    <property type="entry name" value="MEMBRANE BOUND PREDICTED REDOX MODULATOR"/>
    <property type="match status" value="1"/>
</dbReference>
<dbReference type="PANTHER" id="PTHR30238:SF4">
    <property type="entry name" value="SLL1022 PROTEIN"/>
    <property type="match status" value="1"/>
</dbReference>
<evidence type="ECO:0008006" key="4">
    <source>
        <dbReference type="Google" id="ProtNLM"/>
    </source>
</evidence>
<evidence type="ECO:0000313" key="2">
    <source>
        <dbReference type="EMBL" id="GHH20982.1"/>
    </source>
</evidence>
<evidence type="ECO:0000256" key="1">
    <source>
        <dbReference type="SAM" id="Phobius"/>
    </source>
</evidence>
<feature type="transmembrane region" description="Helical" evidence="1">
    <location>
        <begin position="167"/>
        <end position="187"/>
    </location>
</feature>
<dbReference type="EMBL" id="BNAQ01000004">
    <property type="protein sequence ID" value="GHH20982.1"/>
    <property type="molecule type" value="Genomic_DNA"/>
</dbReference>
<comment type="caution">
    <text evidence="2">The sequence shown here is derived from an EMBL/GenBank/DDBJ whole genome shotgun (WGS) entry which is preliminary data.</text>
</comment>
<protein>
    <recommendedName>
        <fullName evidence="4">DUF475 domain-containing protein</fullName>
    </recommendedName>
</protein>
<sequence length="366" mass="39121">MKNFYGSILFTIVCLLLAGGLAFWQGGGIELAGQFVFVAAVLGAMETSLSLDNAVVNASILKDMAPIWQRRFLTWGVLIAVFGMRIVFPILIVAVSAMISPWEAARIAVVDQARYEAIVTGAHIGISGFGGAFLLLVGLSFFFDPDREHVWLSWIERPLAVIARMPFAAYLVVAVVIVGLSFVLSGAPRQTFLIAAFCGVAAFFCVHWIGALVGGDVDHATGAVVRSGLGAFIYLEFLDASFSFDGVIGAFAITNDIVLIALGLGIGAMFVRSMTVALVHGGHLAEFRYLEHGAFYAILALATIMLLSIRIETPEIVTGLIGAAIIALSLFASVRHRKRHPGDYADNGVGEVILPDGDCQPDSRTR</sequence>
<dbReference type="Proteomes" id="UP000652430">
    <property type="component" value="Unassembled WGS sequence"/>
</dbReference>
<evidence type="ECO:0000313" key="3">
    <source>
        <dbReference type="Proteomes" id="UP000652430"/>
    </source>
</evidence>
<proteinExistence type="predicted"/>
<dbReference type="InterPro" id="IPR007427">
    <property type="entry name" value="DUF475"/>
</dbReference>
<feature type="transmembrane region" description="Helical" evidence="1">
    <location>
        <begin position="193"/>
        <end position="217"/>
    </location>
</feature>
<feature type="transmembrane region" description="Helical" evidence="1">
    <location>
        <begin position="257"/>
        <end position="281"/>
    </location>
</feature>
<name>A0ABQ3LQI5_9SPHN</name>
<keyword evidence="1" id="KW-0812">Transmembrane</keyword>
<organism evidence="2 3">
    <name type="scientific">Sphingomonas glacialis</name>
    <dbReference type="NCBI Taxonomy" id="658225"/>
    <lineage>
        <taxon>Bacteria</taxon>
        <taxon>Pseudomonadati</taxon>
        <taxon>Pseudomonadota</taxon>
        <taxon>Alphaproteobacteria</taxon>
        <taxon>Sphingomonadales</taxon>
        <taxon>Sphingomonadaceae</taxon>
        <taxon>Sphingomonas</taxon>
    </lineage>
</organism>
<feature type="transmembrane region" description="Helical" evidence="1">
    <location>
        <begin position="317"/>
        <end position="334"/>
    </location>
</feature>
<accession>A0ABQ3LQI5</accession>
<dbReference type="RefSeq" id="WP_189676868.1">
    <property type="nucleotide sequence ID" value="NZ_BNAQ01000004.1"/>
</dbReference>
<reference evidence="3" key="1">
    <citation type="journal article" date="2019" name="Int. J. Syst. Evol. Microbiol.">
        <title>The Global Catalogue of Microorganisms (GCM) 10K type strain sequencing project: providing services to taxonomists for standard genome sequencing and annotation.</title>
        <authorList>
            <consortium name="The Broad Institute Genomics Platform"/>
            <consortium name="The Broad Institute Genome Sequencing Center for Infectious Disease"/>
            <person name="Wu L."/>
            <person name="Ma J."/>
        </authorList>
    </citation>
    <scope>NUCLEOTIDE SEQUENCE [LARGE SCALE GENOMIC DNA]</scope>
    <source>
        <strain evidence="3">CGMCC 1.8957</strain>
    </source>
</reference>
<feature type="transmembrane region" description="Helical" evidence="1">
    <location>
        <begin position="72"/>
        <end position="99"/>
    </location>
</feature>
<feature type="transmembrane region" description="Helical" evidence="1">
    <location>
        <begin position="119"/>
        <end position="143"/>
    </location>
</feature>
<feature type="transmembrane region" description="Helical" evidence="1">
    <location>
        <begin position="293"/>
        <end position="311"/>
    </location>
</feature>
<dbReference type="Pfam" id="PF04332">
    <property type="entry name" value="DUF475"/>
    <property type="match status" value="1"/>
</dbReference>
<keyword evidence="1" id="KW-1133">Transmembrane helix</keyword>
<keyword evidence="1" id="KW-0472">Membrane</keyword>
<keyword evidence="3" id="KW-1185">Reference proteome</keyword>
<gene>
    <name evidence="2" type="ORF">GCM10008023_29530</name>
</gene>